<name>E6X9I9_CELAD</name>
<dbReference type="STRING" id="688270.Celal_1426"/>
<dbReference type="EMBL" id="CP002453">
    <property type="protein sequence ID" value="ADV48739.1"/>
    <property type="molecule type" value="Genomic_DNA"/>
</dbReference>
<evidence type="ECO:0000313" key="1">
    <source>
        <dbReference type="EMBL" id="ADV48739.1"/>
    </source>
</evidence>
<dbReference type="HOGENOM" id="CLU_098571_0_0_10"/>
<organism evidence="1 2">
    <name type="scientific">Cellulophaga algicola (strain DSM 14237 / IC166 / ACAM 630)</name>
    <dbReference type="NCBI Taxonomy" id="688270"/>
    <lineage>
        <taxon>Bacteria</taxon>
        <taxon>Pseudomonadati</taxon>
        <taxon>Bacteroidota</taxon>
        <taxon>Flavobacteriia</taxon>
        <taxon>Flavobacteriales</taxon>
        <taxon>Flavobacteriaceae</taxon>
        <taxon>Cellulophaga</taxon>
    </lineage>
</organism>
<dbReference type="AlphaFoldDB" id="E6X9I9"/>
<protein>
    <submittedName>
        <fullName evidence="1">Uncharacterized protein</fullName>
    </submittedName>
</protein>
<dbReference type="InterPro" id="IPR016024">
    <property type="entry name" value="ARM-type_fold"/>
</dbReference>
<dbReference type="OrthoDB" id="4927470at2"/>
<reference evidence="1 2" key="1">
    <citation type="journal article" date="2010" name="Stand. Genomic Sci.">
        <title>Complete genome sequence of Cellulophaga algicola type strain (IC166).</title>
        <authorList>
            <person name="Abt B."/>
            <person name="Lu M."/>
            <person name="Misra M."/>
            <person name="Han C."/>
            <person name="Nolan M."/>
            <person name="Lucas S."/>
            <person name="Hammon N."/>
            <person name="Deshpande S."/>
            <person name="Cheng J.F."/>
            <person name="Tapia R."/>
            <person name="Goodwin L."/>
            <person name="Pitluck S."/>
            <person name="Liolios K."/>
            <person name="Pagani I."/>
            <person name="Ivanova N."/>
            <person name="Mavromatis K."/>
            <person name="Ovchinikova G."/>
            <person name="Pati A."/>
            <person name="Chen A."/>
            <person name="Palaniappan K."/>
            <person name="Land M."/>
            <person name="Hauser L."/>
            <person name="Chang Y.J."/>
            <person name="Jeffries C.D."/>
            <person name="Detter J.C."/>
            <person name="Brambilla E."/>
            <person name="Rohde M."/>
            <person name="Tindall B.J."/>
            <person name="Goker M."/>
            <person name="Woyke T."/>
            <person name="Bristow J."/>
            <person name="Eisen J.A."/>
            <person name="Markowitz V."/>
            <person name="Hugenholtz P."/>
            <person name="Kyrpides N.C."/>
            <person name="Klenk H.P."/>
            <person name="Lapidus A."/>
        </authorList>
    </citation>
    <scope>NUCLEOTIDE SEQUENCE [LARGE SCALE GENOMIC DNA]</scope>
    <source>
        <strain evidence="2">DSM 14237 / IC166 / ACAM 630</strain>
    </source>
</reference>
<accession>E6X9I9</accession>
<sequence length="238" mass="27663">MTYKQIQLQNRGYLPEGIEPNYEHTFFDEKVMLLKSKIATERTLGARLLKNNKSEITVEHLINALKKEKKLYTKIEICNTLIELDKMAILPLIMCLGQIGNNQHKTVPEKEFLKDSYPLPRDIASRTLIRIGKKAIPELIKKVKTTDRAVLSELIDTIGHINFNFKAENIYQPLMSCFHRNKTDDLIKWKIIRAFSGLPESIAFLTELNAEIRNKRLQKEIERSIRLIKKNNSQIVFS</sequence>
<dbReference type="SUPFAM" id="SSF48371">
    <property type="entry name" value="ARM repeat"/>
    <property type="match status" value="1"/>
</dbReference>
<gene>
    <name evidence="1" type="ordered locus">Celal_1426</name>
</gene>
<dbReference type="RefSeq" id="WP_013550221.1">
    <property type="nucleotide sequence ID" value="NC_014934.1"/>
</dbReference>
<evidence type="ECO:0000313" key="2">
    <source>
        <dbReference type="Proteomes" id="UP000008634"/>
    </source>
</evidence>
<dbReference type="Proteomes" id="UP000008634">
    <property type="component" value="Chromosome"/>
</dbReference>
<dbReference type="eggNOG" id="COG1413">
    <property type="taxonomic scope" value="Bacteria"/>
</dbReference>
<proteinExistence type="predicted"/>
<dbReference type="InterPro" id="IPR011989">
    <property type="entry name" value="ARM-like"/>
</dbReference>
<dbReference type="KEGG" id="cao:Celal_1426"/>
<dbReference type="Gene3D" id="1.25.10.10">
    <property type="entry name" value="Leucine-rich Repeat Variant"/>
    <property type="match status" value="1"/>
</dbReference>
<keyword evidence="2" id="KW-1185">Reference proteome</keyword>